<dbReference type="InterPro" id="IPR006015">
    <property type="entry name" value="Universal_stress_UspA"/>
</dbReference>
<evidence type="ECO:0000313" key="3">
    <source>
        <dbReference type="EMBL" id="WPU97082.1"/>
    </source>
</evidence>
<name>A0ABZ0TVG8_9SPHI</name>
<evidence type="ECO:0000313" key="4">
    <source>
        <dbReference type="Proteomes" id="UP001324380"/>
    </source>
</evidence>
<feature type="domain" description="UspA" evidence="2">
    <location>
        <begin position="2"/>
        <end position="138"/>
    </location>
</feature>
<protein>
    <submittedName>
        <fullName evidence="3">Universal stress protein</fullName>
    </submittedName>
</protein>
<proteinExistence type="inferred from homology"/>
<dbReference type="PANTHER" id="PTHR46268">
    <property type="entry name" value="STRESS RESPONSE PROTEIN NHAX"/>
    <property type="match status" value="1"/>
</dbReference>
<dbReference type="Pfam" id="PF00582">
    <property type="entry name" value="Usp"/>
    <property type="match status" value="1"/>
</dbReference>
<dbReference type="RefSeq" id="WP_321566168.1">
    <property type="nucleotide sequence ID" value="NZ_CP139558.1"/>
</dbReference>
<dbReference type="SUPFAM" id="SSF52402">
    <property type="entry name" value="Adenine nucleotide alpha hydrolases-like"/>
    <property type="match status" value="2"/>
</dbReference>
<accession>A0ABZ0TVG8</accession>
<evidence type="ECO:0000259" key="2">
    <source>
        <dbReference type="Pfam" id="PF00582"/>
    </source>
</evidence>
<evidence type="ECO:0000256" key="1">
    <source>
        <dbReference type="ARBA" id="ARBA00008791"/>
    </source>
</evidence>
<dbReference type="PRINTS" id="PR01438">
    <property type="entry name" value="UNVRSLSTRESS"/>
</dbReference>
<dbReference type="EMBL" id="CP139558">
    <property type="protein sequence ID" value="WPU97082.1"/>
    <property type="molecule type" value="Genomic_DNA"/>
</dbReference>
<reference evidence="3 4" key="1">
    <citation type="submission" date="2023-11" db="EMBL/GenBank/DDBJ databases">
        <title>Analysis of the Genomes of Mucilaginibacter gossypii cycad 4 and M. sabulilitoris SNA2: microbes with the potential for plant growth promotion.</title>
        <authorList>
            <person name="Hirsch A.M."/>
            <person name="Humm E."/>
            <person name="Rubbi M."/>
            <person name="Del Vecchio G."/>
            <person name="Ha S.M."/>
            <person name="Pellegrini M."/>
            <person name="Gunsalus R.P."/>
        </authorList>
    </citation>
    <scope>NUCLEOTIDE SEQUENCE [LARGE SCALE GENOMIC DNA]</scope>
    <source>
        <strain evidence="3 4">SNA2</strain>
    </source>
</reference>
<comment type="similarity">
    <text evidence="1">Belongs to the universal stress protein A family.</text>
</comment>
<gene>
    <name evidence="3" type="ORF">SNE25_16285</name>
</gene>
<keyword evidence="4" id="KW-1185">Reference proteome</keyword>
<organism evidence="3 4">
    <name type="scientific">Mucilaginibacter sabulilitoris</name>
    <dbReference type="NCBI Taxonomy" id="1173583"/>
    <lineage>
        <taxon>Bacteria</taxon>
        <taxon>Pseudomonadati</taxon>
        <taxon>Bacteroidota</taxon>
        <taxon>Sphingobacteriia</taxon>
        <taxon>Sphingobacteriales</taxon>
        <taxon>Sphingobacteriaceae</taxon>
        <taxon>Mucilaginibacter</taxon>
    </lineage>
</organism>
<dbReference type="InterPro" id="IPR006016">
    <property type="entry name" value="UspA"/>
</dbReference>
<sequence length="273" mass="30337">MSTIIAATNYTELAENAVAFAAEIARQNNYRLILLNDFSVSVHAMNARLSAERIEELIDENKLLLESKALLLADQYGIEVISKATFSFVEDAIEEVVTQYNAEMIVMGMEEKSVEQELLGNTTTSIIKKLHSPVMAVPANARFNGIKRVLFACDVLHGVSEQILARIKQMALTNNAEVEVLLINETVEELKAVGADPNALRIIDKGLDGIDYYYKNVRSDSIIDGIAREIKRMEADLLIMVPQPHGFWDSMVHRSKTRVMASGLNIPLFSIPA</sequence>
<dbReference type="Gene3D" id="3.40.50.12370">
    <property type="match status" value="1"/>
</dbReference>
<dbReference type="Proteomes" id="UP001324380">
    <property type="component" value="Chromosome"/>
</dbReference>
<dbReference type="PANTHER" id="PTHR46268:SF6">
    <property type="entry name" value="UNIVERSAL STRESS PROTEIN UP12"/>
    <property type="match status" value="1"/>
</dbReference>
<dbReference type="CDD" id="cd00293">
    <property type="entry name" value="USP-like"/>
    <property type="match status" value="1"/>
</dbReference>